<dbReference type="InterPro" id="IPR050764">
    <property type="entry name" value="CbbQ/NirQ/NorQ/GpvN"/>
</dbReference>
<dbReference type="Pfam" id="PF17863">
    <property type="entry name" value="AAA_lid_2"/>
    <property type="match status" value="1"/>
</dbReference>
<evidence type="ECO:0000259" key="2">
    <source>
        <dbReference type="Pfam" id="PF17863"/>
    </source>
</evidence>
<dbReference type="PANTHER" id="PTHR42759">
    <property type="entry name" value="MOXR FAMILY PROTEIN"/>
    <property type="match status" value="1"/>
</dbReference>
<dbReference type="InterPro" id="IPR027417">
    <property type="entry name" value="P-loop_NTPase"/>
</dbReference>
<evidence type="ECO:0000259" key="1">
    <source>
        <dbReference type="Pfam" id="PF07726"/>
    </source>
</evidence>
<name>A0ABT2TK76_9FIRM</name>
<keyword evidence="4" id="KW-1185">Reference proteome</keyword>
<dbReference type="InterPro" id="IPR011703">
    <property type="entry name" value="ATPase_AAA-3"/>
</dbReference>
<dbReference type="InterPro" id="IPR041628">
    <property type="entry name" value="ChlI/MoxR_AAA_lid"/>
</dbReference>
<feature type="domain" description="ATPase AAA-3" evidence="1">
    <location>
        <begin position="40"/>
        <end position="170"/>
    </location>
</feature>
<dbReference type="Proteomes" id="UP001652442">
    <property type="component" value="Unassembled WGS sequence"/>
</dbReference>
<dbReference type="Pfam" id="PF07726">
    <property type="entry name" value="AAA_3"/>
    <property type="match status" value="1"/>
</dbReference>
<evidence type="ECO:0000313" key="4">
    <source>
        <dbReference type="Proteomes" id="UP001652442"/>
    </source>
</evidence>
<dbReference type="EMBL" id="JAOQJQ010000003">
    <property type="protein sequence ID" value="MCU6762622.1"/>
    <property type="molecule type" value="Genomic_DNA"/>
</dbReference>
<dbReference type="PANTHER" id="PTHR42759:SF5">
    <property type="entry name" value="METHANOL DEHYDROGENASE REGULATOR"/>
    <property type="match status" value="1"/>
</dbReference>
<dbReference type="Gene3D" id="1.10.8.80">
    <property type="entry name" value="Magnesium chelatase subunit I, C-Terminal domain"/>
    <property type="match status" value="1"/>
</dbReference>
<reference evidence="3 4" key="1">
    <citation type="journal article" date="2021" name="ISME Commun">
        <title>Automated analysis of genomic sequences facilitates high-throughput and comprehensive description of bacteria.</title>
        <authorList>
            <person name="Hitch T.C.A."/>
        </authorList>
    </citation>
    <scope>NUCLEOTIDE SEQUENCE [LARGE SCALE GENOMIC DNA]</scope>
    <source>
        <strain evidence="3 4">Sanger_109</strain>
    </source>
</reference>
<feature type="domain" description="ChlI/MoxR AAA lid" evidence="2">
    <location>
        <begin position="233"/>
        <end position="305"/>
    </location>
</feature>
<accession>A0ABT2TK76</accession>
<evidence type="ECO:0000313" key="3">
    <source>
        <dbReference type="EMBL" id="MCU6762622.1"/>
    </source>
</evidence>
<dbReference type="RefSeq" id="WP_262591129.1">
    <property type="nucleotide sequence ID" value="NZ_JAOQJQ010000003.1"/>
</dbReference>
<dbReference type="PIRSF" id="PIRSF002849">
    <property type="entry name" value="AAA_ATPase_chaperone_MoxR_prd"/>
    <property type="match status" value="1"/>
</dbReference>
<gene>
    <name evidence="3" type="ORF">OCV88_09770</name>
</gene>
<proteinExistence type="predicted"/>
<organism evidence="3 4">
    <name type="scientific">Brotonthovivens ammoniilytica</name>
    <dbReference type="NCBI Taxonomy" id="2981725"/>
    <lineage>
        <taxon>Bacteria</taxon>
        <taxon>Bacillati</taxon>
        <taxon>Bacillota</taxon>
        <taxon>Clostridia</taxon>
        <taxon>Lachnospirales</taxon>
        <taxon>Lachnospiraceae</taxon>
        <taxon>Brotonthovivens</taxon>
    </lineage>
</organism>
<dbReference type="SUPFAM" id="SSF52540">
    <property type="entry name" value="P-loop containing nucleoside triphosphate hydrolases"/>
    <property type="match status" value="1"/>
</dbReference>
<dbReference type="Gene3D" id="3.40.50.300">
    <property type="entry name" value="P-loop containing nucleotide triphosphate hydrolases"/>
    <property type="match status" value="1"/>
</dbReference>
<comment type="caution">
    <text evidence="3">The sequence shown here is derived from an EMBL/GenBank/DDBJ whole genome shotgun (WGS) entry which is preliminary data.</text>
</comment>
<sequence>MNKTQVNEKLYAVKKEVSRAVVGKEEIVEKVLTAILAGGHILLEDIPGVGKTTLALAFSRAMGLQFQRVQFTPDVVPSDITGFTMYDKASGSFQYHPGAAMCNFFLADEINRTSSKTQSSLLEVMQEGKVTVDGETHILPRPFVVMATQNPIGTAGTQMLPEAQLDRFMIKLSMGYPDFEAQVHILKDREKEDPLTLIEPVISGEEVLEMIEHVKNIYVDDKLYHYITMLAEETRKHEYVKLGVSPRGAISLCGMAKAGACVKGRDYVVPEDISRVFKDVCRHRLILHPKAALSDMDADGILDEILEKTSAPKLDPGA</sequence>
<protein>
    <submittedName>
        <fullName evidence="3">MoxR family ATPase</fullName>
    </submittedName>
</protein>